<dbReference type="InterPro" id="IPR012910">
    <property type="entry name" value="Plug_dom"/>
</dbReference>
<comment type="subcellular location">
    <subcellularLocation>
        <location evidence="1 4">Cell outer membrane</location>
    </subcellularLocation>
</comment>
<evidence type="ECO:0000259" key="7">
    <source>
        <dbReference type="Pfam" id="PF07715"/>
    </source>
</evidence>
<keyword evidence="3" id="KW-0998">Cell outer membrane</keyword>
<evidence type="ECO:0000313" key="8">
    <source>
        <dbReference type="EMBL" id="RHW17452.1"/>
    </source>
</evidence>
<keyword evidence="5" id="KW-0732">Signal</keyword>
<evidence type="ECO:0000259" key="6">
    <source>
        <dbReference type="Pfam" id="PF00593"/>
    </source>
</evidence>
<keyword evidence="4" id="KW-0798">TonB box</keyword>
<dbReference type="Pfam" id="PF00593">
    <property type="entry name" value="TonB_dep_Rec_b-barrel"/>
    <property type="match status" value="1"/>
</dbReference>
<dbReference type="AlphaFoldDB" id="A0A396RQ81"/>
<dbReference type="InterPro" id="IPR010104">
    <property type="entry name" value="TonB_rcpt_bac"/>
</dbReference>
<protein>
    <submittedName>
        <fullName evidence="8">TonB-dependent receptor</fullName>
    </submittedName>
</protein>
<dbReference type="GO" id="GO:0009279">
    <property type="term" value="C:cell outer membrane"/>
    <property type="evidence" value="ECO:0007669"/>
    <property type="project" value="UniProtKB-SubCell"/>
</dbReference>
<dbReference type="PANTHER" id="PTHR40980">
    <property type="entry name" value="PLUG DOMAIN-CONTAINING PROTEIN"/>
    <property type="match status" value="1"/>
</dbReference>
<accession>A0A396RQ81</accession>
<dbReference type="NCBIfam" id="TIGR01782">
    <property type="entry name" value="TonB-Xanth-Caul"/>
    <property type="match status" value="1"/>
</dbReference>
<evidence type="ECO:0000256" key="4">
    <source>
        <dbReference type="RuleBase" id="RU003357"/>
    </source>
</evidence>
<dbReference type="RefSeq" id="WP_118864198.1">
    <property type="nucleotide sequence ID" value="NZ_QWLV01000004.1"/>
</dbReference>
<dbReference type="CDD" id="cd01347">
    <property type="entry name" value="ligand_gated_channel"/>
    <property type="match status" value="1"/>
</dbReference>
<sequence length="892" mass="97516">MRALGVLLATTILSAAWSVRAHAQEQDAPAEIEQAEEAEIIVTGYRESLRQALIQKREGDRVQEVLSSEDLGKLPEASIAESLARLPGITTNRDRGNGTQISIRGMGPNLVNTLLNGREIVSAEASRNIRYEQFPAELLNGAFIYKSPTSEQVEGAIAGQVDLRTVKPLDGSVGNRLVVNLRGTFGDEADKVQDADPFGYIASISYVGRLTDNLGVAIGYSGRRQAVATTRTNIFRYTNSFADLDGDGQGNDNIPFGFEALARGGDDIRHGGLAAVQWQPSDTIEINADFLYSHVSFDETQRGFRVEGFPFGNVQSGVVTDNGYVTGITTTVFPGNEGFGQNVRGVNELFFFEDDLYAGGLNARYSANGWTVTADAGYSTTHRDQQFLTLRTQPFGAVPTTRFRSFAGRVPEMEISLDLTDPDVYRIADFQIPENGGGAPIVNDELISGTLDVERELGGLFRSVAVGARYTDRSKDYTQRTQFGFIDPAARVPIPASLLNQPFYFAGEYFGLPGVSSIRIEEAVAQFFGPINPTTSFFDQRSSWVVAEKTYAGYAQLNIDGDLLGLPVTGNAGVRVIRTETLSSSTRIDQTQQPDGSVTEVAVPVAIPNEFTDWLPNINLNFRLTDQLQLRLGASRAVARAPLDDLNAGFGVFTFGAPAAFGGNPFLEPFRANQLDASLEWYFDRDSAITVAAFYKDLDTYIVPQVTPITVPNPAGGPDLEGTFRQPVNGEGGYIRGFEILFQKAFTFLPSPLDGFGVYANYSYTDSNISVEENDNAIGSIALPGLSKHVLNGVLYYSKAGFEGRIGYRWRDSYATELGDTDRILFTAPEGVVDFQLSYEFPDTTPIGGLQLTFQANNVTNEPFETYYGDRDLQGRYEKFGARYMFGIGFEL</sequence>
<dbReference type="SUPFAM" id="SSF56935">
    <property type="entry name" value="Porins"/>
    <property type="match status" value="1"/>
</dbReference>
<dbReference type="InterPro" id="IPR037066">
    <property type="entry name" value="Plug_dom_sf"/>
</dbReference>
<reference evidence="8 9" key="1">
    <citation type="submission" date="2018-08" db="EMBL/GenBank/DDBJ databases">
        <title>The multiple taxonomic identification of Sphingomonas gilva.</title>
        <authorList>
            <person name="Zhu D."/>
            <person name="Zheng S."/>
        </authorList>
    </citation>
    <scope>NUCLEOTIDE SEQUENCE [LARGE SCALE GENOMIC DNA]</scope>
    <source>
        <strain evidence="8 9">ZDH117</strain>
    </source>
</reference>
<dbReference type="InterPro" id="IPR036942">
    <property type="entry name" value="Beta-barrel_TonB_sf"/>
</dbReference>
<keyword evidence="8" id="KW-0675">Receptor</keyword>
<keyword evidence="2 4" id="KW-0472">Membrane</keyword>
<dbReference type="OrthoDB" id="5476657at2"/>
<proteinExistence type="inferred from homology"/>
<dbReference type="Proteomes" id="UP000266693">
    <property type="component" value="Unassembled WGS sequence"/>
</dbReference>
<evidence type="ECO:0000256" key="3">
    <source>
        <dbReference type="ARBA" id="ARBA00023237"/>
    </source>
</evidence>
<gene>
    <name evidence="8" type="ORF">D1610_10860</name>
</gene>
<dbReference type="PANTHER" id="PTHR40980:SF3">
    <property type="entry name" value="TONB-DEPENDENT RECEPTOR-LIKE BETA-BARREL DOMAIN-CONTAINING PROTEIN"/>
    <property type="match status" value="1"/>
</dbReference>
<name>A0A396RQ81_9SPHN</name>
<dbReference type="Gene3D" id="2.170.130.10">
    <property type="entry name" value="TonB-dependent receptor, plug domain"/>
    <property type="match status" value="1"/>
</dbReference>
<evidence type="ECO:0000256" key="1">
    <source>
        <dbReference type="ARBA" id="ARBA00004442"/>
    </source>
</evidence>
<evidence type="ECO:0000256" key="2">
    <source>
        <dbReference type="ARBA" id="ARBA00023136"/>
    </source>
</evidence>
<dbReference type="Pfam" id="PF07715">
    <property type="entry name" value="Plug"/>
    <property type="match status" value="1"/>
</dbReference>
<dbReference type="InterPro" id="IPR000531">
    <property type="entry name" value="Beta-barrel_TonB"/>
</dbReference>
<comment type="caution">
    <text evidence="8">The sequence shown here is derived from an EMBL/GenBank/DDBJ whole genome shotgun (WGS) entry which is preliminary data.</text>
</comment>
<feature type="signal peptide" evidence="5">
    <location>
        <begin position="1"/>
        <end position="23"/>
    </location>
</feature>
<feature type="domain" description="TonB-dependent receptor plug" evidence="7">
    <location>
        <begin position="61"/>
        <end position="159"/>
    </location>
</feature>
<dbReference type="EMBL" id="QWLV01000004">
    <property type="protein sequence ID" value="RHW17452.1"/>
    <property type="molecule type" value="Genomic_DNA"/>
</dbReference>
<comment type="similarity">
    <text evidence="4">Belongs to the TonB-dependent receptor family.</text>
</comment>
<evidence type="ECO:0000256" key="5">
    <source>
        <dbReference type="SAM" id="SignalP"/>
    </source>
</evidence>
<evidence type="ECO:0000313" key="9">
    <source>
        <dbReference type="Proteomes" id="UP000266693"/>
    </source>
</evidence>
<keyword evidence="9" id="KW-1185">Reference proteome</keyword>
<feature type="domain" description="TonB-dependent receptor-like beta-barrel" evidence="6">
    <location>
        <begin position="315"/>
        <end position="859"/>
    </location>
</feature>
<organism evidence="8 9">
    <name type="scientific">Sphingomonas gilva</name>
    <dbReference type="NCBI Taxonomy" id="2305907"/>
    <lineage>
        <taxon>Bacteria</taxon>
        <taxon>Pseudomonadati</taxon>
        <taxon>Pseudomonadota</taxon>
        <taxon>Alphaproteobacteria</taxon>
        <taxon>Sphingomonadales</taxon>
        <taxon>Sphingomonadaceae</taxon>
        <taxon>Sphingomonas</taxon>
    </lineage>
</organism>
<dbReference type="Gene3D" id="2.40.170.20">
    <property type="entry name" value="TonB-dependent receptor, beta-barrel domain"/>
    <property type="match status" value="1"/>
</dbReference>
<feature type="chain" id="PRO_5017412298" evidence="5">
    <location>
        <begin position="24"/>
        <end position="892"/>
    </location>
</feature>